<comment type="caution">
    <text evidence="1">The sequence shown here is derived from an EMBL/GenBank/DDBJ whole genome shotgun (WGS) entry which is preliminary data.</text>
</comment>
<dbReference type="Pfam" id="PF04299">
    <property type="entry name" value="FMN_bind_2"/>
    <property type="match status" value="1"/>
</dbReference>
<dbReference type="RefSeq" id="WP_160764072.1">
    <property type="nucleotide sequence ID" value="NZ_WUPT01000002.1"/>
</dbReference>
<gene>
    <name evidence="1" type="ORF">GQ651_09765</name>
</gene>
<sequence length="202" mass="22496">MHPNPAFRAEDRARNVAFARERAFGVLAVNAPDGPLLSHIPFALNEAGNAADLHLVRSNPIARLGAVQAVIAVSGPDGYVSPDWYGVADQVPTWNYVAVHLRGRLEPLDHGEMRAMLDRQSADYETRLAPKTPWTTDKMTPQVLDRMMRQILPFRMTVERIDGTWKLGQNKPVEARRAAAAQISSGLGHELDRLRRLMDEAD</sequence>
<protein>
    <submittedName>
        <fullName evidence="1">FMN-binding negative transcriptional regulator</fullName>
    </submittedName>
</protein>
<reference evidence="1 2" key="2">
    <citation type="submission" date="2020-03" db="EMBL/GenBank/DDBJ databases">
        <title>Kangsaoukella pontilimi gen. nov., sp. nov., a new member of the family Rhodobacteraceae isolated from a tidal mudflat.</title>
        <authorList>
            <person name="Kim I.S."/>
        </authorList>
    </citation>
    <scope>NUCLEOTIDE SEQUENCE [LARGE SCALE GENOMIC DNA]</scope>
    <source>
        <strain evidence="1 2">GH1-50</strain>
    </source>
</reference>
<dbReference type="Proteomes" id="UP000480350">
    <property type="component" value="Unassembled WGS sequence"/>
</dbReference>
<dbReference type="Gene3D" id="2.30.110.10">
    <property type="entry name" value="Electron Transport, Fmn-binding Protein, Chain A"/>
    <property type="match status" value="1"/>
</dbReference>
<dbReference type="SUPFAM" id="SSF50475">
    <property type="entry name" value="FMN-binding split barrel"/>
    <property type="match status" value="1"/>
</dbReference>
<dbReference type="PANTHER" id="PTHR35802">
    <property type="entry name" value="PROTEASE SYNTHASE AND SPORULATION PROTEIN PAI 2"/>
    <property type="match status" value="1"/>
</dbReference>
<reference evidence="1 2" key="1">
    <citation type="submission" date="2019-12" db="EMBL/GenBank/DDBJ databases">
        <authorList>
            <person name="Lee S.D."/>
        </authorList>
    </citation>
    <scope>NUCLEOTIDE SEQUENCE [LARGE SCALE GENOMIC DNA]</scope>
    <source>
        <strain evidence="1 2">GH1-50</strain>
    </source>
</reference>
<dbReference type="PANTHER" id="PTHR35802:SF1">
    <property type="entry name" value="PROTEASE SYNTHASE AND SPORULATION PROTEIN PAI 2"/>
    <property type="match status" value="1"/>
</dbReference>
<dbReference type="InterPro" id="IPR012349">
    <property type="entry name" value="Split_barrel_FMN-bd"/>
</dbReference>
<proteinExistence type="predicted"/>
<dbReference type="PIRSF" id="PIRSF010372">
    <property type="entry name" value="PaiB"/>
    <property type="match status" value="1"/>
</dbReference>
<accession>A0A7C9IGQ0</accession>
<dbReference type="AlphaFoldDB" id="A0A7C9IGQ0"/>
<organism evidence="1 2">
    <name type="scientific">Kangsaoukella pontilimi</name>
    <dbReference type="NCBI Taxonomy" id="2691042"/>
    <lineage>
        <taxon>Bacteria</taxon>
        <taxon>Pseudomonadati</taxon>
        <taxon>Pseudomonadota</taxon>
        <taxon>Alphaproteobacteria</taxon>
        <taxon>Rhodobacterales</taxon>
        <taxon>Paracoccaceae</taxon>
        <taxon>Kangsaoukella</taxon>
    </lineage>
</organism>
<dbReference type="EMBL" id="WUPT01000002">
    <property type="protein sequence ID" value="MXQ08127.1"/>
    <property type="molecule type" value="Genomic_DNA"/>
</dbReference>
<keyword evidence="2" id="KW-1185">Reference proteome</keyword>
<evidence type="ECO:0000313" key="1">
    <source>
        <dbReference type="EMBL" id="MXQ08127.1"/>
    </source>
</evidence>
<evidence type="ECO:0000313" key="2">
    <source>
        <dbReference type="Proteomes" id="UP000480350"/>
    </source>
</evidence>
<dbReference type="InterPro" id="IPR007396">
    <property type="entry name" value="TR_PAI2-type"/>
</dbReference>
<name>A0A7C9IGQ0_9RHOB</name>